<dbReference type="InterPro" id="IPR035437">
    <property type="entry name" value="SNase_OB-fold_sf"/>
</dbReference>
<keyword evidence="3" id="KW-1185">Reference proteome</keyword>
<organism evidence="2 3">
    <name type="scientific">Takifugu rubripes</name>
    <name type="common">Japanese pufferfish</name>
    <name type="synonym">Fugu rubripes</name>
    <dbReference type="NCBI Taxonomy" id="31033"/>
    <lineage>
        <taxon>Eukaryota</taxon>
        <taxon>Metazoa</taxon>
        <taxon>Chordata</taxon>
        <taxon>Craniata</taxon>
        <taxon>Vertebrata</taxon>
        <taxon>Euteleostomi</taxon>
        <taxon>Actinopterygii</taxon>
        <taxon>Neopterygii</taxon>
        <taxon>Teleostei</taxon>
        <taxon>Neoteleostei</taxon>
        <taxon>Acanthomorphata</taxon>
        <taxon>Eupercaria</taxon>
        <taxon>Tetraodontiformes</taxon>
        <taxon>Tetradontoidea</taxon>
        <taxon>Tetraodontidae</taxon>
        <taxon>Takifugu</taxon>
    </lineage>
</organism>
<dbReference type="AlphaFoldDB" id="A0A3B5K9P0"/>
<reference evidence="2" key="2">
    <citation type="submission" date="2025-08" db="UniProtKB">
        <authorList>
            <consortium name="Ensembl"/>
        </authorList>
    </citation>
    <scope>IDENTIFICATION</scope>
</reference>
<dbReference type="PANTHER" id="PTHR28434:SF1">
    <property type="entry name" value="PROTEIN C3ORF33"/>
    <property type="match status" value="1"/>
</dbReference>
<keyword evidence="1" id="KW-0812">Transmembrane</keyword>
<dbReference type="Gene3D" id="2.40.50.90">
    <property type="match status" value="1"/>
</dbReference>
<keyword evidence="1" id="KW-0472">Membrane</keyword>
<dbReference type="SUPFAM" id="SSF50199">
    <property type="entry name" value="Staphylococcal nuclease"/>
    <property type="match status" value="1"/>
</dbReference>
<dbReference type="GeneID" id="101071444"/>
<dbReference type="RefSeq" id="XP_011606809.2">
    <property type="nucleotide sequence ID" value="XM_011608507.2"/>
</dbReference>
<accession>A0A3B5K9P0</accession>
<dbReference type="GO" id="GO:0005615">
    <property type="term" value="C:extracellular space"/>
    <property type="evidence" value="ECO:0007669"/>
    <property type="project" value="TreeGrafter"/>
</dbReference>
<evidence type="ECO:0000313" key="3">
    <source>
        <dbReference type="Proteomes" id="UP000005226"/>
    </source>
</evidence>
<dbReference type="OrthoDB" id="6220511at2759"/>
<feature type="transmembrane region" description="Helical" evidence="1">
    <location>
        <begin position="37"/>
        <end position="54"/>
    </location>
</feature>
<reference evidence="2" key="3">
    <citation type="submission" date="2025-09" db="UniProtKB">
        <authorList>
            <consortium name="Ensembl"/>
        </authorList>
    </citation>
    <scope>IDENTIFICATION</scope>
</reference>
<dbReference type="FunCoup" id="A0A3B5K9P0">
    <property type="interactions" value="638"/>
</dbReference>
<evidence type="ECO:0000256" key="1">
    <source>
        <dbReference type="SAM" id="Phobius"/>
    </source>
</evidence>
<dbReference type="InParanoid" id="A0A3B5K9P0"/>
<dbReference type="PANTHER" id="PTHR28434">
    <property type="entry name" value="PROTEIN C3ORF33"/>
    <property type="match status" value="1"/>
</dbReference>
<dbReference type="STRING" id="31033.ENSTRUP00000052678"/>
<dbReference type="GeneTree" id="ENSGT00390000004493"/>
<proteinExistence type="predicted"/>
<protein>
    <submittedName>
        <fullName evidence="2">Chromosome 3 open reading frame 33</fullName>
    </submittedName>
</protein>
<dbReference type="RefSeq" id="XP_011606810.2">
    <property type="nucleotide sequence ID" value="XM_011608508.2"/>
</dbReference>
<keyword evidence="1" id="KW-1133">Transmembrane helix</keyword>
<dbReference type="Ensembl" id="ENSTRUT00000057052.2">
    <property type="protein sequence ID" value="ENSTRUP00000052678.2"/>
    <property type="gene ID" value="ENSTRUG00000022793.2"/>
</dbReference>
<dbReference type="OMA" id="ETWKENM"/>
<evidence type="ECO:0000313" key="2">
    <source>
        <dbReference type="Ensembl" id="ENSTRUP00000052678.2"/>
    </source>
</evidence>
<gene>
    <name evidence="2" type="primary">c18h3orf33</name>
</gene>
<sequence>MNNMPEPRRGRDDQQDRRDQGNIVSTISHFVDDNLTFVRNISTVLAATGIVVIVRSLKLTTRFRAASEIPARFIERNVSLRGRVRSVSDRGVEVEHVPVYLPVLSPLLSKVKGVDSSSILVHLAGVELTPEGRVWLQENLAPAQTVWLKLISREDDMLHCLVRRSQQGSVWGRCVNEELLWLGLARTTPVVGVRTDSRIYWHLHKRLHRAEVKAERKGRGLWQRDSTWERVSRAILDSSVIRMMRRIFQKTG</sequence>
<reference evidence="2 3" key="1">
    <citation type="journal article" date="2011" name="Genome Biol. Evol.">
        <title>Integration of the genetic map and genome assembly of fugu facilitates insights into distinct features of genome evolution in teleosts and mammals.</title>
        <authorList>
            <person name="Kai W."/>
            <person name="Kikuchi K."/>
            <person name="Tohari S."/>
            <person name="Chew A.K."/>
            <person name="Tay A."/>
            <person name="Fujiwara A."/>
            <person name="Hosoya S."/>
            <person name="Suetake H."/>
            <person name="Naruse K."/>
            <person name="Brenner S."/>
            <person name="Suzuki Y."/>
            <person name="Venkatesh B."/>
        </authorList>
    </citation>
    <scope>NUCLEOTIDE SEQUENCE [LARGE SCALE GENOMIC DNA]</scope>
</reference>
<name>A0A3B5K9P0_TAKRU</name>
<dbReference type="InterPro" id="IPR042421">
    <property type="entry name" value="C3orf33-like"/>
</dbReference>
<dbReference type="Proteomes" id="UP000005226">
    <property type="component" value="Chromosome 11"/>
</dbReference>